<gene>
    <name evidence="3" type="ORF">JYU34_001975</name>
</gene>
<feature type="signal peptide" evidence="1">
    <location>
        <begin position="1"/>
        <end position="18"/>
    </location>
</feature>
<dbReference type="InterPro" id="IPR036928">
    <property type="entry name" value="AS_sf"/>
</dbReference>
<dbReference type="Pfam" id="PF01425">
    <property type="entry name" value="Amidase"/>
    <property type="match status" value="1"/>
</dbReference>
<accession>A0ABQ7R5A3</accession>
<reference evidence="3 4" key="1">
    <citation type="submission" date="2021-06" db="EMBL/GenBank/DDBJ databases">
        <title>A haploid diamondback moth (Plutella xylostella L.) genome assembly resolves 31 chromosomes and identifies a diamide resistance mutation.</title>
        <authorList>
            <person name="Ward C.M."/>
            <person name="Perry K.D."/>
            <person name="Baker G."/>
            <person name="Powis K."/>
            <person name="Heckel D.G."/>
            <person name="Baxter S.W."/>
        </authorList>
    </citation>
    <scope>NUCLEOTIDE SEQUENCE [LARGE SCALE GENOMIC DNA]</scope>
    <source>
        <strain evidence="3 4">LV</strain>
        <tissue evidence="3">Single pupa</tissue>
    </source>
</reference>
<dbReference type="PIRSF" id="PIRSF001221">
    <property type="entry name" value="Amidase_fungi"/>
    <property type="match status" value="1"/>
</dbReference>
<organism evidence="3 4">
    <name type="scientific">Plutella xylostella</name>
    <name type="common">Diamondback moth</name>
    <name type="synonym">Plutella maculipennis</name>
    <dbReference type="NCBI Taxonomy" id="51655"/>
    <lineage>
        <taxon>Eukaryota</taxon>
        <taxon>Metazoa</taxon>
        <taxon>Ecdysozoa</taxon>
        <taxon>Arthropoda</taxon>
        <taxon>Hexapoda</taxon>
        <taxon>Insecta</taxon>
        <taxon>Pterygota</taxon>
        <taxon>Neoptera</taxon>
        <taxon>Endopterygota</taxon>
        <taxon>Lepidoptera</taxon>
        <taxon>Glossata</taxon>
        <taxon>Ditrysia</taxon>
        <taxon>Yponomeutoidea</taxon>
        <taxon>Plutellidae</taxon>
        <taxon>Plutella</taxon>
    </lineage>
</organism>
<keyword evidence="4" id="KW-1185">Reference proteome</keyword>
<sequence>MACHAMKAFLVILRTILDRIIDFAFSLVWEGQKAFRIPDLDKKHGFLAESATSLAAKIKKGQLKSEDLVQAVIERIKAVNPVINAIADERYTAALEEARDVDRRVAAGLSAEDLAKPFLGVPFTTKESQTVAGLRNTLGLWSRREVRATQDSEAVRRLRAAGAFPVAATNLPELLLWQETRNNVYGQTNNPHHAGRTAGGSSGAEAALTASYATPISLCSDLGGSTRMPAFYCGMFGHHPTANTTNLKGILRREGEEESMFALGFISKHVEDLAPLQKVIAGPKAPLLKLDRHVDVKDIKFFYLESSDDCHVSSIRPELRSAMTRVVSKLSSSVPTSNAPEPYSHPGFSHMYQLWNYWMTKEPETFAQMFTDWQGEAKWCTELAKKLFCMSNHCLSAVVRLAETQVMPTADPQWAEQISKELKEDLFTKLGTNGVLLFPSAPHAAPYHYSAFLRPYNFAYWAMVNALKCPATQVPLGVNSEGLPIGIQVLAAPYNDALCLSVAKYLEEQFGGAVMACKAN</sequence>
<dbReference type="PANTHER" id="PTHR43372:SF1">
    <property type="entry name" value="LD38433P"/>
    <property type="match status" value="1"/>
</dbReference>
<feature type="chain" id="PRO_5046103142" description="Amidase domain-containing protein" evidence="1">
    <location>
        <begin position="19"/>
        <end position="520"/>
    </location>
</feature>
<dbReference type="InterPro" id="IPR023631">
    <property type="entry name" value="Amidase_dom"/>
</dbReference>
<dbReference type="SUPFAM" id="SSF75304">
    <property type="entry name" value="Amidase signature (AS) enzymes"/>
    <property type="match status" value="1"/>
</dbReference>
<keyword evidence="1" id="KW-0732">Signal</keyword>
<protein>
    <recommendedName>
        <fullName evidence="2">Amidase domain-containing protein</fullName>
    </recommendedName>
</protein>
<evidence type="ECO:0000256" key="1">
    <source>
        <dbReference type="SAM" id="SignalP"/>
    </source>
</evidence>
<dbReference type="Proteomes" id="UP000823941">
    <property type="component" value="Chromosome 3"/>
</dbReference>
<comment type="caution">
    <text evidence="3">The sequence shown here is derived from an EMBL/GenBank/DDBJ whole genome shotgun (WGS) entry which is preliminary data.</text>
</comment>
<evidence type="ECO:0000313" key="4">
    <source>
        <dbReference type="Proteomes" id="UP000823941"/>
    </source>
</evidence>
<evidence type="ECO:0000313" key="3">
    <source>
        <dbReference type="EMBL" id="KAG7312464.1"/>
    </source>
</evidence>
<dbReference type="EMBL" id="JAHIBW010000003">
    <property type="protein sequence ID" value="KAG7312464.1"/>
    <property type="molecule type" value="Genomic_DNA"/>
</dbReference>
<dbReference type="Gene3D" id="3.90.1300.10">
    <property type="entry name" value="Amidase signature (AS) domain"/>
    <property type="match status" value="1"/>
</dbReference>
<dbReference type="PANTHER" id="PTHR43372">
    <property type="entry name" value="FATTY-ACID AMIDE HYDROLASE"/>
    <property type="match status" value="1"/>
</dbReference>
<dbReference type="InterPro" id="IPR052739">
    <property type="entry name" value="FAAH2"/>
</dbReference>
<proteinExistence type="predicted"/>
<evidence type="ECO:0000259" key="2">
    <source>
        <dbReference type="Pfam" id="PF01425"/>
    </source>
</evidence>
<name>A0ABQ7R5A3_PLUXY</name>
<feature type="domain" description="Amidase" evidence="2">
    <location>
        <begin position="67"/>
        <end position="500"/>
    </location>
</feature>